<organism evidence="1 2">
    <name type="scientific">Halobaculum halobium</name>
    <dbReference type="NCBI Taxonomy" id="3032281"/>
    <lineage>
        <taxon>Archaea</taxon>
        <taxon>Methanobacteriati</taxon>
        <taxon>Methanobacteriota</taxon>
        <taxon>Stenosarchaea group</taxon>
        <taxon>Halobacteria</taxon>
        <taxon>Halobacteriales</taxon>
        <taxon>Haloferacaceae</taxon>
        <taxon>Halobaculum</taxon>
    </lineage>
</organism>
<sequence length="42" mass="4861">MVFYDRVDEFAALEEAFESPGHDCFVVYGRRARLTIRAPQPT</sequence>
<evidence type="ECO:0000313" key="2">
    <source>
        <dbReference type="Proteomes" id="UP001596443"/>
    </source>
</evidence>
<dbReference type="EMBL" id="JBHSWX010000012">
    <property type="protein sequence ID" value="MFC6787113.1"/>
    <property type="molecule type" value="Genomic_DNA"/>
</dbReference>
<evidence type="ECO:0000313" key="1">
    <source>
        <dbReference type="EMBL" id="MFC6787113.1"/>
    </source>
</evidence>
<dbReference type="AlphaFoldDB" id="A0ABD5TCS3"/>
<dbReference type="Proteomes" id="UP001596443">
    <property type="component" value="Unassembled WGS sequence"/>
</dbReference>
<protein>
    <submittedName>
        <fullName evidence="1">Uncharacterized protein</fullName>
    </submittedName>
</protein>
<proteinExistence type="predicted"/>
<keyword evidence="2" id="KW-1185">Reference proteome</keyword>
<dbReference type="RefSeq" id="WP_284061295.1">
    <property type="nucleotide sequence ID" value="NZ_CP126158.1"/>
</dbReference>
<dbReference type="GeneID" id="81210223"/>
<reference evidence="1 2" key="1">
    <citation type="journal article" date="2019" name="Int. J. Syst. Evol. Microbiol.">
        <title>The Global Catalogue of Microorganisms (GCM) 10K type strain sequencing project: providing services to taxonomists for standard genome sequencing and annotation.</title>
        <authorList>
            <consortium name="The Broad Institute Genomics Platform"/>
            <consortium name="The Broad Institute Genome Sequencing Center for Infectious Disease"/>
            <person name="Wu L."/>
            <person name="Ma J."/>
        </authorList>
    </citation>
    <scope>NUCLEOTIDE SEQUENCE [LARGE SCALE GENOMIC DNA]</scope>
    <source>
        <strain evidence="1 2">SYNS20</strain>
    </source>
</reference>
<name>A0ABD5TCS3_9EURY</name>
<accession>A0ABD5TCS3</accession>
<gene>
    <name evidence="1" type="ORF">ACFQFD_14245</name>
</gene>
<comment type="caution">
    <text evidence="1">The sequence shown here is derived from an EMBL/GenBank/DDBJ whole genome shotgun (WGS) entry which is preliminary data.</text>
</comment>